<name>A0A9J6QU70_9FIRM</name>
<dbReference type="Gene3D" id="1.10.443.10">
    <property type="entry name" value="Intergrase catalytic core"/>
    <property type="match status" value="1"/>
</dbReference>
<dbReference type="EMBL" id="JAOSHN010000006">
    <property type="protein sequence ID" value="MCU7379757.1"/>
    <property type="molecule type" value="Genomic_DNA"/>
</dbReference>
<dbReference type="RefSeq" id="WP_269478658.1">
    <property type="nucleotide sequence ID" value="NZ_JAOSHN010000006.1"/>
</dbReference>
<dbReference type="InterPro" id="IPR011010">
    <property type="entry name" value="DNA_brk_join_enz"/>
</dbReference>
<keyword evidence="10" id="KW-1185">Reference proteome</keyword>
<dbReference type="PANTHER" id="PTHR30349">
    <property type="entry name" value="PHAGE INTEGRASE-RELATED"/>
    <property type="match status" value="1"/>
</dbReference>
<dbReference type="InterPro" id="IPR004107">
    <property type="entry name" value="Integrase_SAM-like_N"/>
</dbReference>
<evidence type="ECO:0000256" key="1">
    <source>
        <dbReference type="ARBA" id="ARBA00003283"/>
    </source>
</evidence>
<organism evidence="9 10">
    <name type="scientific">Hominibacterium faecale</name>
    <dbReference type="NCBI Taxonomy" id="2839743"/>
    <lineage>
        <taxon>Bacteria</taxon>
        <taxon>Bacillati</taxon>
        <taxon>Bacillota</taxon>
        <taxon>Clostridia</taxon>
        <taxon>Peptostreptococcales</taxon>
        <taxon>Anaerovoracaceae</taxon>
        <taxon>Hominibacterium</taxon>
    </lineage>
</organism>
<dbReference type="InterPro" id="IPR002104">
    <property type="entry name" value="Integrase_catalytic"/>
</dbReference>
<dbReference type="InterPro" id="IPR050090">
    <property type="entry name" value="Tyrosine_recombinase_XerCD"/>
</dbReference>
<evidence type="ECO:0000256" key="5">
    <source>
        <dbReference type="ARBA" id="ARBA00023172"/>
    </source>
</evidence>
<dbReference type="Proteomes" id="UP001065549">
    <property type="component" value="Unassembled WGS sequence"/>
</dbReference>
<comment type="caution">
    <text evidence="9">The sequence shown here is derived from an EMBL/GenBank/DDBJ whole genome shotgun (WGS) entry which is preliminary data.</text>
</comment>
<evidence type="ECO:0000259" key="7">
    <source>
        <dbReference type="PROSITE" id="PS51898"/>
    </source>
</evidence>
<dbReference type="GO" id="GO:0003677">
    <property type="term" value="F:DNA binding"/>
    <property type="evidence" value="ECO:0007669"/>
    <property type="project" value="UniProtKB-UniRule"/>
</dbReference>
<dbReference type="Pfam" id="PF14659">
    <property type="entry name" value="Phage_int_SAM_3"/>
    <property type="match status" value="1"/>
</dbReference>
<feature type="domain" description="Tyr recombinase" evidence="7">
    <location>
        <begin position="179"/>
        <end position="384"/>
    </location>
</feature>
<evidence type="ECO:0000256" key="6">
    <source>
        <dbReference type="PROSITE-ProRule" id="PRU01248"/>
    </source>
</evidence>
<dbReference type="PROSITE" id="PS51900">
    <property type="entry name" value="CB"/>
    <property type="match status" value="1"/>
</dbReference>
<dbReference type="GO" id="GO:0006310">
    <property type="term" value="P:DNA recombination"/>
    <property type="evidence" value="ECO:0007669"/>
    <property type="project" value="UniProtKB-KW"/>
</dbReference>
<evidence type="ECO:0000256" key="2">
    <source>
        <dbReference type="ARBA" id="ARBA00008857"/>
    </source>
</evidence>
<dbReference type="AlphaFoldDB" id="A0A9J6QU70"/>
<reference evidence="9" key="1">
    <citation type="submission" date="2022-09" db="EMBL/GenBank/DDBJ databases">
        <title>Culturomic study of gut microbiota in children with autism spectrum disorder.</title>
        <authorList>
            <person name="Efimov B.A."/>
            <person name="Chaplin A.V."/>
            <person name="Sokolova S.R."/>
            <person name="Pikina A.P."/>
            <person name="Korzhanova M."/>
            <person name="Belova V."/>
            <person name="Korostin D."/>
        </authorList>
    </citation>
    <scope>NUCLEOTIDE SEQUENCE</scope>
    <source>
        <strain evidence="9">ASD5510</strain>
    </source>
</reference>
<keyword evidence="3" id="KW-0229">DNA integration</keyword>
<comment type="similarity">
    <text evidence="2">Belongs to the 'phage' integrase family.</text>
</comment>
<dbReference type="Pfam" id="PF00589">
    <property type="entry name" value="Phage_integrase"/>
    <property type="match status" value="1"/>
</dbReference>
<evidence type="ECO:0000259" key="8">
    <source>
        <dbReference type="PROSITE" id="PS51900"/>
    </source>
</evidence>
<dbReference type="InterPro" id="IPR044068">
    <property type="entry name" value="CB"/>
</dbReference>
<feature type="domain" description="Core-binding (CB)" evidence="8">
    <location>
        <begin position="63"/>
        <end position="154"/>
    </location>
</feature>
<dbReference type="SUPFAM" id="SSF56349">
    <property type="entry name" value="DNA breaking-rejoining enzymes"/>
    <property type="match status" value="1"/>
</dbReference>
<proteinExistence type="inferred from homology"/>
<evidence type="ECO:0000256" key="4">
    <source>
        <dbReference type="ARBA" id="ARBA00023125"/>
    </source>
</evidence>
<sequence length="399" mass="45795">MASFKFRGNGKVQITITHGTKFDGTPKRFYREVPYTTDRQLQIDAALFLADVVNGVASISCSSTIDTLFESFIKEHTVDVGLKGATSGRYEQLYNNQIAKYFSSRQINKITRSNVREWVKHISNHGHAKTGGPLKPKTVKNALSLLSSMFNYAIFDLEIIDKNPCEKIRIPKSDVPAKSDKDFYSEQELISLFLLLLEKRKDPRSITHATVIFLILFTGMRTGEVMGLRWEDVNFEENKLYIYEERIYVANVGILTDSPKTPHSIREISFPAFLGDMLKDLKAHQQHYQELLGEEYQNTGFVAVIDAGTPQHPRNTYKWFKRFLKANNLKDTTVHDLRHTHVAILSRLGIKIIDASKRLGHANTRITQETYEYLFNDIDDDISNELDTYYKKIMEPANL</sequence>
<comment type="function">
    <text evidence="1">Site-specific tyrosine recombinase, which acts by catalyzing the cutting and rejoining of the recombining DNA molecules.</text>
</comment>
<evidence type="ECO:0000313" key="9">
    <source>
        <dbReference type="EMBL" id="MCU7379757.1"/>
    </source>
</evidence>
<dbReference type="PROSITE" id="PS51898">
    <property type="entry name" value="TYR_RECOMBINASE"/>
    <property type="match status" value="1"/>
</dbReference>
<evidence type="ECO:0000256" key="3">
    <source>
        <dbReference type="ARBA" id="ARBA00022908"/>
    </source>
</evidence>
<keyword evidence="4 6" id="KW-0238">DNA-binding</keyword>
<dbReference type="PANTHER" id="PTHR30349:SF64">
    <property type="entry name" value="PROPHAGE INTEGRASE INTD-RELATED"/>
    <property type="match status" value="1"/>
</dbReference>
<accession>A0A9J6QU70</accession>
<gene>
    <name evidence="9" type="ORF">OBO34_15530</name>
</gene>
<evidence type="ECO:0000313" key="10">
    <source>
        <dbReference type="Proteomes" id="UP001065549"/>
    </source>
</evidence>
<dbReference type="InterPro" id="IPR010998">
    <property type="entry name" value="Integrase_recombinase_N"/>
</dbReference>
<dbReference type="GO" id="GO:0015074">
    <property type="term" value="P:DNA integration"/>
    <property type="evidence" value="ECO:0007669"/>
    <property type="project" value="UniProtKB-KW"/>
</dbReference>
<dbReference type="CDD" id="cd01189">
    <property type="entry name" value="INT_ICEBs1_C_like"/>
    <property type="match status" value="1"/>
</dbReference>
<dbReference type="InterPro" id="IPR013762">
    <property type="entry name" value="Integrase-like_cat_sf"/>
</dbReference>
<protein>
    <submittedName>
        <fullName evidence="9">Site-specific integrase</fullName>
    </submittedName>
</protein>
<keyword evidence="5" id="KW-0233">DNA recombination</keyword>
<dbReference type="Gene3D" id="1.10.150.130">
    <property type="match status" value="1"/>
</dbReference>